<comment type="similarity">
    <text evidence="1">Belongs to the SUI1 family.</text>
</comment>
<proteinExistence type="inferred from homology"/>
<keyword evidence="4" id="KW-0648">Protein biosynthesis</keyword>
<dbReference type="InterPro" id="IPR001950">
    <property type="entry name" value="SUI1"/>
</dbReference>
<dbReference type="GO" id="GO:0003743">
    <property type="term" value="F:translation initiation factor activity"/>
    <property type="evidence" value="ECO:0007669"/>
    <property type="project" value="UniProtKB-KW"/>
</dbReference>
<evidence type="ECO:0000313" key="7">
    <source>
        <dbReference type="Proteomes" id="UP000504628"/>
    </source>
</evidence>
<dbReference type="InterPro" id="IPR036877">
    <property type="entry name" value="SUI1_dom_sf"/>
</dbReference>
<dbReference type="NCBIfam" id="TIGR01160">
    <property type="entry name" value="SUI1_MOF2"/>
    <property type="match status" value="1"/>
</dbReference>
<keyword evidence="7" id="KW-1185">Reference proteome</keyword>
<sequence>MSAIHNLPSFDPFDDASKGEDLLPAGTGDYIHVRIQKRNGRKTLTTFQGIIDEYNKKKLIKAFKKKFAYNGTVIEHQEFGEVIKLQNELCQNTCQFLSETGLAKDNQLKVHGF</sequence>
<dbReference type="OrthoDB" id="10329508at2759"/>
<dbReference type="AlphaFoldDB" id="A0A7E6DH90"/>
<feature type="domain" description="SUI1" evidence="6">
    <location>
        <begin position="31"/>
        <end position="101"/>
    </location>
</feature>
<protein>
    <submittedName>
        <fullName evidence="8">Eukaryotic translation initiation factor 1-like</fullName>
    </submittedName>
</protein>
<evidence type="ECO:0000256" key="2">
    <source>
        <dbReference type="ARBA" id="ARBA00022540"/>
    </source>
</evidence>
<reference evidence="8" key="1">
    <citation type="submission" date="2025-08" db="UniProtKB">
        <authorList>
            <consortium name="RefSeq"/>
        </authorList>
    </citation>
    <scope>IDENTIFICATION</scope>
    <source>
        <tissue evidence="8">Muscle</tissue>
    </source>
</reference>
<dbReference type="PROSITE" id="PS50296">
    <property type="entry name" value="SUI1"/>
    <property type="match status" value="1"/>
</dbReference>
<evidence type="ECO:0000256" key="4">
    <source>
        <dbReference type="ARBA" id="ARBA00022917"/>
    </source>
</evidence>
<accession>A0A7E6DH90</accession>
<keyword evidence="3" id="KW-0597">Phosphoprotein</keyword>
<dbReference type="FunFam" id="3.30.780.10:FF:000003">
    <property type="entry name" value="Eukaryotic translation initiation factor 1b"/>
    <property type="match status" value="1"/>
</dbReference>
<evidence type="ECO:0000256" key="5">
    <source>
        <dbReference type="ARBA" id="ARBA00022990"/>
    </source>
</evidence>
<dbReference type="Gene3D" id="3.30.780.10">
    <property type="entry name" value="SUI1-like domain"/>
    <property type="match status" value="1"/>
</dbReference>
<evidence type="ECO:0000259" key="6">
    <source>
        <dbReference type="PROSITE" id="PS50296"/>
    </source>
</evidence>
<dbReference type="Proteomes" id="UP000504628">
    <property type="component" value="Chromosome 4"/>
</dbReference>
<dbReference type="PIRSF" id="PIRSF004499">
    <property type="entry name" value="SUI1_euk"/>
    <property type="match status" value="1"/>
</dbReference>
<keyword evidence="2" id="KW-0396">Initiation factor</keyword>
<dbReference type="InParanoid" id="A0A7E6DH90"/>
<dbReference type="SUPFAM" id="SSF55159">
    <property type="entry name" value="eIF1-like"/>
    <property type="match status" value="1"/>
</dbReference>
<dbReference type="KEGG" id="pdic:114495412"/>
<gene>
    <name evidence="8" type="primary">LOC114495412</name>
</gene>
<dbReference type="GO" id="GO:0080090">
    <property type="term" value="P:regulation of primary metabolic process"/>
    <property type="evidence" value="ECO:0007669"/>
    <property type="project" value="UniProtKB-ARBA"/>
</dbReference>
<dbReference type="RefSeq" id="XP_035878451.1">
    <property type="nucleotide sequence ID" value="XM_036022558.1"/>
</dbReference>
<evidence type="ECO:0000256" key="1">
    <source>
        <dbReference type="ARBA" id="ARBA00005422"/>
    </source>
</evidence>
<evidence type="ECO:0000256" key="3">
    <source>
        <dbReference type="ARBA" id="ARBA00022553"/>
    </source>
</evidence>
<organism evidence="7 8">
    <name type="scientific">Phyllostomus discolor</name>
    <name type="common">pale spear-nosed bat</name>
    <dbReference type="NCBI Taxonomy" id="89673"/>
    <lineage>
        <taxon>Eukaryota</taxon>
        <taxon>Metazoa</taxon>
        <taxon>Chordata</taxon>
        <taxon>Craniata</taxon>
        <taxon>Vertebrata</taxon>
        <taxon>Euteleostomi</taxon>
        <taxon>Mammalia</taxon>
        <taxon>Eutheria</taxon>
        <taxon>Laurasiatheria</taxon>
        <taxon>Chiroptera</taxon>
        <taxon>Yangochiroptera</taxon>
        <taxon>Phyllostomidae</taxon>
        <taxon>Phyllostominae</taxon>
        <taxon>Phyllostomus</taxon>
    </lineage>
</organism>
<name>A0A7E6DH90_9CHIR</name>
<keyword evidence="5" id="KW-0007">Acetylation</keyword>
<dbReference type="GO" id="GO:0010468">
    <property type="term" value="P:regulation of gene expression"/>
    <property type="evidence" value="ECO:0007669"/>
    <property type="project" value="UniProtKB-ARBA"/>
</dbReference>
<dbReference type="Pfam" id="PF01253">
    <property type="entry name" value="SUI1"/>
    <property type="match status" value="1"/>
</dbReference>
<dbReference type="GeneID" id="114495412"/>
<evidence type="ECO:0000313" key="8">
    <source>
        <dbReference type="RefSeq" id="XP_035878451.1"/>
    </source>
</evidence>
<dbReference type="PANTHER" id="PTHR10388">
    <property type="entry name" value="EUKARYOTIC TRANSLATION INITIATION FACTOR SUI1"/>
    <property type="match status" value="1"/>
</dbReference>
<dbReference type="InterPro" id="IPR005874">
    <property type="entry name" value="SUI1_euk"/>
</dbReference>
<dbReference type="CDD" id="cd11566">
    <property type="entry name" value="eIF1_SUI1"/>
    <property type="match status" value="1"/>
</dbReference>